<evidence type="ECO:0000313" key="5">
    <source>
        <dbReference type="Proteomes" id="UP001642409"/>
    </source>
</evidence>
<evidence type="ECO:0000313" key="4">
    <source>
        <dbReference type="EMBL" id="CAL6096487.1"/>
    </source>
</evidence>
<dbReference type="Gene3D" id="1.10.10.60">
    <property type="entry name" value="Homeodomain-like"/>
    <property type="match status" value="1"/>
</dbReference>
<dbReference type="Pfam" id="PF00249">
    <property type="entry name" value="Myb_DNA-binding"/>
    <property type="match status" value="1"/>
</dbReference>
<dbReference type="InterPro" id="IPR017930">
    <property type="entry name" value="Myb_dom"/>
</dbReference>
<dbReference type="InterPro" id="IPR001005">
    <property type="entry name" value="SANT/Myb"/>
</dbReference>
<dbReference type="InterPro" id="IPR009057">
    <property type="entry name" value="Homeodomain-like_sf"/>
</dbReference>
<evidence type="ECO:0000313" key="3">
    <source>
        <dbReference type="EMBL" id="CAI9921800.1"/>
    </source>
</evidence>
<keyword evidence="3" id="KW-0238">DNA-binding</keyword>
<dbReference type="EMBL" id="CATOUU010000233">
    <property type="protein sequence ID" value="CAI9921800.1"/>
    <property type="molecule type" value="Genomic_DNA"/>
</dbReference>
<comment type="caution">
    <text evidence="3">The sequence shown here is derived from an EMBL/GenBank/DDBJ whole genome shotgun (WGS) entry which is preliminary data.</text>
</comment>
<dbReference type="CDD" id="cd00167">
    <property type="entry name" value="SANT"/>
    <property type="match status" value="1"/>
</dbReference>
<dbReference type="PROSITE" id="PS51294">
    <property type="entry name" value="HTH_MYB"/>
    <property type="match status" value="1"/>
</dbReference>
<evidence type="ECO:0000259" key="2">
    <source>
        <dbReference type="PROSITE" id="PS51294"/>
    </source>
</evidence>
<dbReference type="EMBL" id="CAXDID020000486">
    <property type="protein sequence ID" value="CAL6096487.1"/>
    <property type="molecule type" value="Genomic_DNA"/>
</dbReference>
<keyword evidence="5" id="KW-1185">Reference proteome</keyword>
<name>A0AA86NKZ2_9EUKA</name>
<dbReference type="Proteomes" id="UP001642409">
    <property type="component" value="Unassembled WGS sequence"/>
</dbReference>
<feature type="domain" description="Myb-like" evidence="1">
    <location>
        <begin position="5"/>
        <end position="52"/>
    </location>
</feature>
<dbReference type="GO" id="GO:0003677">
    <property type="term" value="F:DNA binding"/>
    <property type="evidence" value="ECO:0007669"/>
    <property type="project" value="UniProtKB-KW"/>
</dbReference>
<gene>
    <name evidence="4" type="ORF">HINF_LOCUS68453</name>
    <name evidence="3" type="ORF">HINF_LOCUS9445</name>
</gene>
<dbReference type="SMART" id="SM00717">
    <property type="entry name" value="SANT"/>
    <property type="match status" value="1"/>
</dbReference>
<accession>A0AA86NKZ2</accession>
<dbReference type="PROSITE" id="PS50090">
    <property type="entry name" value="MYB_LIKE"/>
    <property type="match status" value="1"/>
</dbReference>
<protein>
    <submittedName>
        <fullName evidence="3">Myb-like DNA-binding domain-containing protein</fullName>
    </submittedName>
    <submittedName>
        <fullName evidence="4">Myb-like_DNA-binding domain-containing protein</fullName>
    </submittedName>
</protein>
<evidence type="ECO:0000259" key="1">
    <source>
        <dbReference type="PROSITE" id="PS50090"/>
    </source>
</evidence>
<dbReference type="SUPFAM" id="SSF46689">
    <property type="entry name" value="Homeodomain-like"/>
    <property type="match status" value="1"/>
</dbReference>
<reference evidence="3" key="1">
    <citation type="submission" date="2023-06" db="EMBL/GenBank/DDBJ databases">
        <authorList>
            <person name="Kurt Z."/>
        </authorList>
    </citation>
    <scope>NUCLEOTIDE SEQUENCE</scope>
</reference>
<proteinExistence type="predicted"/>
<dbReference type="AlphaFoldDB" id="A0AA86NKZ2"/>
<feature type="domain" description="HTH myb-type" evidence="2">
    <location>
        <begin position="1"/>
        <end position="56"/>
    </location>
</feature>
<reference evidence="4 5" key="2">
    <citation type="submission" date="2024-07" db="EMBL/GenBank/DDBJ databases">
        <authorList>
            <person name="Akdeniz Z."/>
        </authorList>
    </citation>
    <scope>NUCLEOTIDE SEQUENCE [LARGE SCALE GENOMIC DNA]</scope>
</reference>
<sequence length="249" mass="29261">MPIQKWTETDISQLLKAIEVSKKNKRVDWSLVAFQIPGRTSVQCKSQYTARLHYKSVDKVNMVWSYNACLQLSAYCYIYNQDWQFISSSIYENKVTSEALKKQYFHVSLTVQQNMARHASLLIENGSTQTRSLDKKSLYLYLLVQGLSFRLREMAVKIAAQISPDVQYTKVLLPKIYDHVPMLAQEIYTETADQTVFIPFYRFLEKLFRVEELIPIVENMIQNSNQFLVMDLCHEYDTNRTNIHKIFLQ</sequence>
<organism evidence="3">
    <name type="scientific">Hexamita inflata</name>
    <dbReference type="NCBI Taxonomy" id="28002"/>
    <lineage>
        <taxon>Eukaryota</taxon>
        <taxon>Metamonada</taxon>
        <taxon>Diplomonadida</taxon>
        <taxon>Hexamitidae</taxon>
        <taxon>Hexamitinae</taxon>
        <taxon>Hexamita</taxon>
    </lineage>
</organism>